<dbReference type="EMBL" id="REGN01003960">
    <property type="protein sequence ID" value="RNA19888.1"/>
    <property type="molecule type" value="Genomic_DNA"/>
</dbReference>
<sequence length="67" mass="7891">MGLLKFAEINSWIFSNHKYHNISRKPMEGTVTEPKGICFRDSDEDELLNRIVNFNIFELTSGRTEWN</sequence>
<comment type="caution">
    <text evidence="1">The sequence shown here is derived from an EMBL/GenBank/DDBJ whole genome shotgun (WGS) entry which is preliminary data.</text>
</comment>
<keyword evidence="2" id="KW-1185">Reference proteome</keyword>
<evidence type="ECO:0000313" key="2">
    <source>
        <dbReference type="Proteomes" id="UP000276133"/>
    </source>
</evidence>
<name>A0A3M7R9I0_BRAPC</name>
<organism evidence="1 2">
    <name type="scientific">Brachionus plicatilis</name>
    <name type="common">Marine rotifer</name>
    <name type="synonym">Brachionus muelleri</name>
    <dbReference type="NCBI Taxonomy" id="10195"/>
    <lineage>
        <taxon>Eukaryota</taxon>
        <taxon>Metazoa</taxon>
        <taxon>Spiralia</taxon>
        <taxon>Gnathifera</taxon>
        <taxon>Rotifera</taxon>
        <taxon>Eurotatoria</taxon>
        <taxon>Monogononta</taxon>
        <taxon>Pseudotrocha</taxon>
        <taxon>Ploima</taxon>
        <taxon>Brachionidae</taxon>
        <taxon>Brachionus</taxon>
    </lineage>
</organism>
<dbReference type="Proteomes" id="UP000276133">
    <property type="component" value="Unassembled WGS sequence"/>
</dbReference>
<accession>A0A3M7R9I0</accession>
<proteinExistence type="predicted"/>
<dbReference type="AlphaFoldDB" id="A0A3M7R9I0"/>
<protein>
    <submittedName>
        <fullName evidence="1">Uncharacterized protein</fullName>
    </submittedName>
</protein>
<evidence type="ECO:0000313" key="1">
    <source>
        <dbReference type="EMBL" id="RNA19888.1"/>
    </source>
</evidence>
<reference evidence="1 2" key="1">
    <citation type="journal article" date="2018" name="Sci. Rep.">
        <title>Genomic signatures of local adaptation to the degree of environmental predictability in rotifers.</title>
        <authorList>
            <person name="Franch-Gras L."/>
            <person name="Hahn C."/>
            <person name="Garcia-Roger E.M."/>
            <person name="Carmona M.J."/>
            <person name="Serra M."/>
            <person name="Gomez A."/>
        </authorList>
    </citation>
    <scope>NUCLEOTIDE SEQUENCE [LARGE SCALE GENOMIC DNA]</scope>
    <source>
        <strain evidence="1">HYR1</strain>
    </source>
</reference>
<gene>
    <name evidence="1" type="ORF">BpHYR1_024238</name>
</gene>